<reference evidence="4" key="2">
    <citation type="journal article" date="2022" name="Microbiol. Resour. Announc.">
        <title>Genome Sequence of Cupriavidus campinensis Strain G5, a Member of a Bacterial Consortium Capable of Polyethylene Degradation.</title>
        <authorList>
            <person name="Schneider B."/>
            <person name="Pfeiffer F."/>
            <person name="Dyall-Smith M."/>
            <person name="Kunte H.J."/>
        </authorList>
    </citation>
    <scope>NUCLEOTIDE SEQUENCE</scope>
    <source>
        <strain evidence="4">G5</strain>
    </source>
</reference>
<dbReference type="AlphaFoldDB" id="A0AAE9I212"/>
<dbReference type="EMBL" id="VCIZ01000001">
    <property type="protein sequence ID" value="TSP14209.1"/>
    <property type="molecule type" value="Genomic_DNA"/>
</dbReference>
<evidence type="ECO:0000313" key="3">
    <source>
        <dbReference type="EMBL" id="TSP14209.1"/>
    </source>
</evidence>
<proteinExistence type="predicted"/>
<feature type="compositionally biased region" description="Low complexity" evidence="1">
    <location>
        <begin position="37"/>
        <end position="49"/>
    </location>
</feature>
<dbReference type="EMBL" id="CP097330">
    <property type="protein sequence ID" value="URF05754.1"/>
    <property type="molecule type" value="Genomic_DNA"/>
</dbReference>
<accession>A0AAE9I212</accession>
<reference evidence="4" key="3">
    <citation type="submission" date="2022-05" db="EMBL/GenBank/DDBJ databases">
        <authorList>
            <person name="Kunte H.-J."/>
        </authorList>
    </citation>
    <scope>NUCLEOTIDE SEQUENCE</scope>
    <source>
        <strain evidence="4">G5</strain>
    </source>
</reference>
<sequence>MSTNKSTNRIIRTASLIGALTAGLLSATAFAQTTAAPAPAGGNAAVPPGMTQIQPPKDPLVERREARKAASDQYKAEKSAAKGEYKQDVSAAKQERKDANKAANETAKQELQAPKQ</sequence>
<keyword evidence="2" id="KW-0732">Signal</keyword>
<organism evidence="4 6">
    <name type="scientific">Cupriavidus campinensis</name>
    <dbReference type="NCBI Taxonomy" id="151783"/>
    <lineage>
        <taxon>Bacteria</taxon>
        <taxon>Pseudomonadati</taxon>
        <taxon>Pseudomonadota</taxon>
        <taxon>Betaproteobacteria</taxon>
        <taxon>Burkholderiales</taxon>
        <taxon>Burkholderiaceae</taxon>
        <taxon>Cupriavidus</taxon>
    </lineage>
</organism>
<dbReference type="Proteomes" id="UP001056132">
    <property type="component" value="Chromosome 1"/>
</dbReference>
<feature type="chain" id="PRO_5042285214" evidence="2">
    <location>
        <begin position="32"/>
        <end position="116"/>
    </location>
</feature>
<keyword evidence="5" id="KW-1185">Reference proteome</keyword>
<feature type="region of interest" description="Disordered" evidence="1">
    <location>
        <begin position="37"/>
        <end position="116"/>
    </location>
</feature>
<protein>
    <submittedName>
        <fullName evidence="4">Uncharacterized protein</fullName>
    </submittedName>
</protein>
<dbReference type="RefSeq" id="WP_144195204.1">
    <property type="nucleotide sequence ID" value="NZ_CAJPVH010000011.1"/>
</dbReference>
<feature type="signal peptide" evidence="2">
    <location>
        <begin position="1"/>
        <end position="31"/>
    </location>
</feature>
<dbReference type="Proteomes" id="UP000318943">
    <property type="component" value="Unassembled WGS sequence"/>
</dbReference>
<gene>
    <name evidence="3" type="ORF">FGG12_00660</name>
    <name evidence="4" type="ORF">M5D45_08160</name>
</gene>
<evidence type="ECO:0000256" key="1">
    <source>
        <dbReference type="SAM" id="MobiDB-lite"/>
    </source>
</evidence>
<evidence type="ECO:0000313" key="4">
    <source>
        <dbReference type="EMBL" id="URF05754.1"/>
    </source>
</evidence>
<evidence type="ECO:0000256" key="2">
    <source>
        <dbReference type="SAM" id="SignalP"/>
    </source>
</evidence>
<evidence type="ECO:0000313" key="6">
    <source>
        <dbReference type="Proteomes" id="UP001056132"/>
    </source>
</evidence>
<reference evidence="3 5" key="1">
    <citation type="submission" date="2019-05" db="EMBL/GenBank/DDBJ databases">
        <title>Whole genome sequence analysis of Cupriavidus campinensis S14E4C strain.</title>
        <authorList>
            <person name="Abbaszade G."/>
            <person name="Szabo A."/>
            <person name="Toumi M."/>
            <person name="Toth E."/>
        </authorList>
    </citation>
    <scope>NUCLEOTIDE SEQUENCE [LARGE SCALE GENOMIC DNA]</scope>
    <source>
        <strain evidence="3 5">S14E4C</strain>
    </source>
</reference>
<name>A0AAE9I212_9BURK</name>
<dbReference type="KEGG" id="ccam:M5D45_08160"/>
<evidence type="ECO:0000313" key="5">
    <source>
        <dbReference type="Proteomes" id="UP000318943"/>
    </source>
</evidence>
<feature type="compositionally biased region" description="Basic and acidic residues" evidence="1">
    <location>
        <begin position="59"/>
        <end position="100"/>
    </location>
</feature>